<gene>
    <name evidence="1" type="ORF">FA13DRAFT_1733661</name>
</gene>
<accession>A0A4Y7T8P0</accession>
<name>A0A4Y7T8P0_COPMI</name>
<dbReference type="Proteomes" id="UP000298030">
    <property type="component" value="Unassembled WGS sequence"/>
</dbReference>
<dbReference type="AlphaFoldDB" id="A0A4Y7T8P0"/>
<evidence type="ECO:0000313" key="2">
    <source>
        <dbReference type="Proteomes" id="UP000298030"/>
    </source>
</evidence>
<sequence length="66" mass="7347">MTQSNAPTHRYSQQLAQYTLRQFAMATAGLDDGKRERLATLPGSHARIFSANDEGTKGDVPFHERV</sequence>
<proteinExistence type="predicted"/>
<comment type="caution">
    <text evidence="1">The sequence shown here is derived from an EMBL/GenBank/DDBJ whole genome shotgun (WGS) entry which is preliminary data.</text>
</comment>
<organism evidence="1 2">
    <name type="scientific">Coprinellus micaceus</name>
    <name type="common">Glistening ink-cap mushroom</name>
    <name type="synonym">Coprinus micaceus</name>
    <dbReference type="NCBI Taxonomy" id="71717"/>
    <lineage>
        <taxon>Eukaryota</taxon>
        <taxon>Fungi</taxon>
        <taxon>Dikarya</taxon>
        <taxon>Basidiomycota</taxon>
        <taxon>Agaricomycotina</taxon>
        <taxon>Agaricomycetes</taxon>
        <taxon>Agaricomycetidae</taxon>
        <taxon>Agaricales</taxon>
        <taxon>Agaricineae</taxon>
        <taxon>Psathyrellaceae</taxon>
        <taxon>Coprinellus</taxon>
    </lineage>
</organism>
<reference evidence="1 2" key="1">
    <citation type="journal article" date="2019" name="Nat. Ecol. Evol.">
        <title>Megaphylogeny resolves global patterns of mushroom evolution.</title>
        <authorList>
            <person name="Varga T."/>
            <person name="Krizsan K."/>
            <person name="Foldi C."/>
            <person name="Dima B."/>
            <person name="Sanchez-Garcia M."/>
            <person name="Sanchez-Ramirez S."/>
            <person name="Szollosi G.J."/>
            <person name="Szarkandi J.G."/>
            <person name="Papp V."/>
            <person name="Albert L."/>
            <person name="Andreopoulos W."/>
            <person name="Angelini C."/>
            <person name="Antonin V."/>
            <person name="Barry K.W."/>
            <person name="Bougher N.L."/>
            <person name="Buchanan P."/>
            <person name="Buyck B."/>
            <person name="Bense V."/>
            <person name="Catcheside P."/>
            <person name="Chovatia M."/>
            <person name="Cooper J."/>
            <person name="Damon W."/>
            <person name="Desjardin D."/>
            <person name="Finy P."/>
            <person name="Geml J."/>
            <person name="Haridas S."/>
            <person name="Hughes K."/>
            <person name="Justo A."/>
            <person name="Karasinski D."/>
            <person name="Kautmanova I."/>
            <person name="Kiss B."/>
            <person name="Kocsube S."/>
            <person name="Kotiranta H."/>
            <person name="LaButti K.M."/>
            <person name="Lechner B.E."/>
            <person name="Liimatainen K."/>
            <person name="Lipzen A."/>
            <person name="Lukacs Z."/>
            <person name="Mihaltcheva S."/>
            <person name="Morgado L.N."/>
            <person name="Niskanen T."/>
            <person name="Noordeloos M.E."/>
            <person name="Ohm R.A."/>
            <person name="Ortiz-Santana B."/>
            <person name="Ovrebo C."/>
            <person name="Racz N."/>
            <person name="Riley R."/>
            <person name="Savchenko A."/>
            <person name="Shiryaev A."/>
            <person name="Soop K."/>
            <person name="Spirin V."/>
            <person name="Szebenyi C."/>
            <person name="Tomsovsky M."/>
            <person name="Tulloss R.E."/>
            <person name="Uehling J."/>
            <person name="Grigoriev I.V."/>
            <person name="Vagvolgyi C."/>
            <person name="Papp T."/>
            <person name="Martin F.M."/>
            <person name="Miettinen O."/>
            <person name="Hibbett D.S."/>
            <person name="Nagy L.G."/>
        </authorList>
    </citation>
    <scope>NUCLEOTIDE SEQUENCE [LARGE SCALE GENOMIC DNA]</scope>
    <source>
        <strain evidence="1 2">FP101781</strain>
    </source>
</reference>
<dbReference type="OrthoDB" id="3262732at2759"/>
<protein>
    <submittedName>
        <fullName evidence="1">Uncharacterized protein</fullName>
    </submittedName>
</protein>
<keyword evidence="2" id="KW-1185">Reference proteome</keyword>
<dbReference type="EMBL" id="QPFP01000023">
    <property type="protein sequence ID" value="TEB30351.1"/>
    <property type="molecule type" value="Genomic_DNA"/>
</dbReference>
<evidence type="ECO:0000313" key="1">
    <source>
        <dbReference type="EMBL" id="TEB30351.1"/>
    </source>
</evidence>